<name>A0A0G1EKL8_UNCKA</name>
<evidence type="ECO:0000313" key="1">
    <source>
        <dbReference type="EMBL" id="KKT10530.1"/>
    </source>
</evidence>
<proteinExistence type="predicted"/>
<reference evidence="1 2" key="1">
    <citation type="journal article" date="2015" name="Nature">
        <title>rRNA introns, odd ribosomes, and small enigmatic genomes across a large radiation of phyla.</title>
        <authorList>
            <person name="Brown C.T."/>
            <person name="Hug L.A."/>
            <person name="Thomas B.C."/>
            <person name="Sharon I."/>
            <person name="Castelle C.J."/>
            <person name="Singh A."/>
            <person name="Wilkins M.J."/>
            <person name="Williams K.H."/>
            <person name="Banfield J.F."/>
        </authorList>
    </citation>
    <scope>NUCLEOTIDE SEQUENCE [LARGE SCALE GENOMIC DNA]</scope>
</reference>
<organism evidence="1 2">
    <name type="scientific">candidate division WWE3 bacterium GW2011_GWB2_43_22</name>
    <dbReference type="NCBI Taxonomy" id="1619118"/>
    <lineage>
        <taxon>Bacteria</taxon>
        <taxon>Katanobacteria</taxon>
    </lineage>
</organism>
<dbReference type="Proteomes" id="UP000033910">
    <property type="component" value="Unassembled WGS sequence"/>
</dbReference>
<sequence>MEPKGSFPFLREKIDMKYRETSKFFEIAEEMVTPKEDLLPGLVKSTVREESFEQINLLKSPDYTSDRSKSKVLTGEMNLRKIYKDWPENVPNPKIVSLATEEGLSLSVGRWTVKPDGISFLPSRLDLGIPAQIDLATLTEYLVQTKEFREILTEADGHLEKHLAVTNLISDPKVNLQDAIYFLTGKTVVSTQLHIRHQKDDNPENPYGRVAVACNLRDEGIDAKCEYVCLCDAVAGGLQIVMAMEAYEKSLKIKNDGSHCLKHFVIFAPICSLSGAAVISIRAAMMGIRITFFGSAGSMLHAMPPDRYMCPFYYGDGAEHLTPEPAVMKIQEYIFGDAKDKVCLWCNWGAKRFAPWQALKDSQDELKSYGLSNEEVLSRAKTLMPGQVKKFGIDPSKLVSTATIYEAVKFGKLEELHKFLKK</sequence>
<comment type="caution">
    <text evidence="1">The sequence shown here is derived from an EMBL/GenBank/DDBJ whole genome shotgun (WGS) entry which is preliminary data.</text>
</comment>
<evidence type="ECO:0000313" key="2">
    <source>
        <dbReference type="Proteomes" id="UP000033910"/>
    </source>
</evidence>
<dbReference type="EMBL" id="LCGF01000021">
    <property type="protein sequence ID" value="KKT10530.1"/>
    <property type="molecule type" value="Genomic_DNA"/>
</dbReference>
<protein>
    <submittedName>
        <fullName evidence="1">Uncharacterized protein</fullName>
    </submittedName>
</protein>
<gene>
    <name evidence="1" type="ORF">UV89_C0021G0002</name>
</gene>
<dbReference type="AlphaFoldDB" id="A0A0G1EKL8"/>
<accession>A0A0G1EKL8</accession>